<dbReference type="FunCoup" id="C4JUQ6">
    <property type="interactions" value="278"/>
</dbReference>
<dbReference type="PANTHER" id="PTHR14134:SF2">
    <property type="entry name" value="E3 UBIQUITIN-PROTEIN LIGASE RAD18"/>
    <property type="match status" value="1"/>
</dbReference>
<feature type="compositionally biased region" description="Polar residues" evidence="20">
    <location>
        <begin position="408"/>
        <end position="425"/>
    </location>
</feature>
<evidence type="ECO:0000256" key="2">
    <source>
        <dbReference type="ARBA" id="ARBA00004123"/>
    </source>
</evidence>
<dbReference type="UniPathway" id="UPA00143"/>
<comment type="subcellular location">
    <subcellularLocation>
        <location evidence="2 19">Nucleus</location>
    </subcellularLocation>
</comment>
<comment type="subunit">
    <text evidence="17 19">Interacts with E2 UBC2, forming a complex with ubiquitin ligase activity.</text>
</comment>
<dbReference type="STRING" id="336963.C4JUQ6"/>
<evidence type="ECO:0000256" key="7">
    <source>
        <dbReference type="ARBA" id="ARBA00022679"/>
    </source>
</evidence>
<dbReference type="SUPFAM" id="SSF57850">
    <property type="entry name" value="RING/U-box"/>
    <property type="match status" value="1"/>
</dbReference>
<protein>
    <recommendedName>
        <fullName evidence="6 19">Postreplication repair E3 ubiquitin-protein ligase RAD18</fullName>
        <ecNumber evidence="5 19">2.3.2.27</ecNumber>
    </recommendedName>
    <alternativeName>
        <fullName evidence="19">RING-type E3 ubiquitin transferase RAD18</fullName>
    </alternativeName>
</protein>
<dbReference type="FunFam" id="3.30.40.10:FF:000172">
    <property type="entry name" value="E3 ubiquitin-protein ligase RAD18"/>
    <property type="match status" value="1"/>
</dbReference>
<keyword evidence="9 19" id="KW-0227">DNA damage</keyword>
<keyword evidence="8 19" id="KW-0479">Metal-binding</keyword>
<keyword evidence="10 18" id="KW-0863">Zinc-finger</keyword>
<evidence type="ECO:0000313" key="23">
    <source>
        <dbReference type="EMBL" id="EEP80017.1"/>
    </source>
</evidence>
<dbReference type="InterPro" id="IPR017907">
    <property type="entry name" value="Znf_RING_CS"/>
</dbReference>
<dbReference type="GO" id="GO:0008270">
    <property type="term" value="F:zinc ion binding"/>
    <property type="evidence" value="ECO:0007669"/>
    <property type="project" value="UniProtKB-KW"/>
</dbReference>
<dbReference type="KEGG" id="ure:UREG_04859"/>
<evidence type="ECO:0000256" key="6">
    <source>
        <dbReference type="ARBA" id="ARBA00015551"/>
    </source>
</evidence>
<name>C4JUQ6_UNCRE</name>
<dbReference type="InterPro" id="IPR003034">
    <property type="entry name" value="SAP_dom"/>
</dbReference>
<evidence type="ECO:0000256" key="16">
    <source>
        <dbReference type="ARBA" id="ARBA00054102"/>
    </source>
</evidence>
<dbReference type="InterPro" id="IPR001841">
    <property type="entry name" value="Znf_RING"/>
</dbReference>
<keyword evidence="15 19" id="KW-0539">Nucleus</keyword>
<evidence type="ECO:0000313" key="24">
    <source>
        <dbReference type="Proteomes" id="UP000002058"/>
    </source>
</evidence>
<feature type="compositionally biased region" description="Polar residues" evidence="20">
    <location>
        <begin position="377"/>
        <end position="388"/>
    </location>
</feature>
<dbReference type="Proteomes" id="UP000002058">
    <property type="component" value="Unassembled WGS sequence"/>
</dbReference>
<feature type="compositionally biased region" description="Basic and acidic residues" evidence="20">
    <location>
        <begin position="112"/>
        <end position="140"/>
    </location>
</feature>
<evidence type="ECO:0000256" key="3">
    <source>
        <dbReference type="ARBA" id="ARBA00004906"/>
    </source>
</evidence>
<dbReference type="InParanoid" id="C4JUQ6"/>
<dbReference type="PROSITE" id="PS50089">
    <property type="entry name" value="ZF_RING_2"/>
    <property type="match status" value="1"/>
</dbReference>
<evidence type="ECO:0000259" key="22">
    <source>
        <dbReference type="PROSITE" id="PS50800"/>
    </source>
</evidence>
<organism evidence="23 24">
    <name type="scientific">Uncinocarpus reesii (strain UAMH 1704)</name>
    <dbReference type="NCBI Taxonomy" id="336963"/>
    <lineage>
        <taxon>Eukaryota</taxon>
        <taxon>Fungi</taxon>
        <taxon>Dikarya</taxon>
        <taxon>Ascomycota</taxon>
        <taxon>Pezizomycotina</taxon>
        <taxon>Eurotiomycetes</taxon>
        <taxon>Eurotiomycetidae</taxon>
        <taxon>Onygenales</taxon>
        <taxon>Onygenaceae</taxon>
        <taxon>Uncinocarpus</taxon>
    </lineage>
</organism>
<proteinExistence type="inferred from homology"/>
<keyword evidence="12 19" id="KW-0862">Zinc</keyword>
<dbReference type="SMART" id="SM00184">
    <property type="entry name" value="RING"/>
    <property type="match status" value="1"/>
</dbReference>
<feature type="region of interest" description="Disordered" evidence="20">
    <location>
        <begin position="107"/>
        <end position="173"/>
    </location>
</feature>
<dbReference type="NCBIfam" id="TIGR00599">
    <property type="entry name" value="rad18"/>
    <property type="match status" value="1"/>
</dbReference>
<dbReference type="HOGENOM" id="CLU_028491_2_0_1"/>
<evidence type="ECO:0000256" key="17">
    <source>
        <dbReference type="ARBA" id="ARBA00066140"/>
    </source>
</evidence>
<gene>
    <name evidence="23" type="ORF">UREG_04859</name>
</gene>
<dbReference type="GO" id="GO:0097505">
    <property type="term" value="C:Rad6-Rad18 complex"/>
    <property type="evidence" value="ECO:0007669"/>
    <property type="project" value="TreeGrafter"/>
</dbReference>
<dbReference type="GO" id="GO:0006281">
    <property type="term" value="P:DNA repair"/>
    <property type="evidence" value="ECO:0007669"/>
    <property type="project" value="UniProtKB-KW"/>
</dbReference>
<evidence type="ECO:0000256" key="4">
    <source>
        <dbReference type="ARBA" id="ARBA00009506"/>
    </source>
</evidence>
<dbReference type="OMA" id="IPNTGPR"/>
<keyword evidence="24" id="KW-1185">Reference proteome</keyword>
<dbReference type="GO" id="GO:0006301">
    <property type="term" value="P:DNA damage tolerance"/>
    <property type="evidence" value="ECO:0007669"/>
    <property type="project" value="InterPro"/>
</dbReference>
<dbReference type="Pfam" id="PF13923">
    <property type="entry name" value="zf-C3HC4_2"/>
    <property type="match status" value="1"/>
</dbReference>
<feature type="domain" description="RING-type" evidence="21">
    <location>
        <begin position="30"/>
        <end position="68"/>
    </location>
</feature>
<dbReference type="eggNOG" id="KOG0287">
    <property type="taxonomic scope" value="Eukaryota"/>
</dbReference>
<dbReference type="GO" id="GO:0061630">
    <property type="term" value="F:ubiquitin protein ligase activity"/>
    <property type="evidence" value="ECO:0007669"/>
    <property type="project" value="UniProtKB-UniRule"/>
</dbReference>
<evidence type="ECO:0000256" key="11">
    <source>
        <dbReference type="ARBA" id="ARBA00022786"/>
    </source>
</evidence>
<evidence type="ECO:0000256" key="13">
    <source>
        <dbReference type="ARBA" id="ARBA00023125"/>
    </source>
</evidence>
<dbReference type="GeneID" id="8441170"/>
<comment type="pathway">
    <text evidence="3 19">Protein modification; protein ubiquitination.</text>
</comment>
<dbReference type="AlphaFoldDB" id="C4JUQ6"/>
<dbReference type="VEuPathDB" id="FungiDB:UREG_04859"/>
<evidence type="ECO:0000256" key="19">
    <source>
        <dbReference type="RuleBase" id="RU368093"/>
    </source>
</evidence>
<evidence type="ECO:0000256" key="20">
    <source>
        <dbReference type="SAM" id="MobiDB-lite"/>
    </source>
</evidence>
<dbReference type="PROSITE" id="PS50800">
    <property type="entry name" value="SAP"/>
    <property type="match status" value="1"/>
</dbReference>
<evidence type="ECO:0000256" key="9">
    <source>
        <dbReference type="ARBA" id="ARBA00022763"/>
    </source>
</evidence>
<evidence type="ECO:0000256" key="10">
    <source>
        <dbReference type="ARBA" id="ARBA00022771"/>
    </source>
</evidence>
<evidence type="ECO:0000256" key="8">
    <source>
        <dbReference type="ARBA" id="ARBA00022723"/>
    </source>
</evidence>
<keyword evidence="14 19" id="KW-0234">DNA repair</keyword>
<comment type="catalytic activity">
    <reaction evidence="1 19">
        <text>S-ubiquitinyl-[E2 ubiquitin-conjugating enzyme]-L-cysteine + [acceptor protein]-L-lysine = [E2 ubiquitin-conjugating enzyme]-L-cysteine + N(6)-ubiquitinyl-[acceptor protein]-L-lysine.</text>
        <dbReference type="EC" id="2.3.2.27"/>
    </reaction>
</comment>
<dbReference type="EC" id="2.3.2.27" evidence="5 19"/>
<dbReference type="GO" id="GO:0005634">
    <property type="term" value="C:nucleus"/>
    <property type="evidence" value="ECO:0007669"/>
    <property type="project" value="UniProtKB-SubCell"/>
</dbReference>
<comment type="function">
    <text evidence="16 19">E3 RING-finger protein, member of the UBC2/RAD6 epistasis group. Associates to the E2 ubiquitin conjugating enzyme UBC2/RAD6 to form the UBC2-RAD18 ubiquitin ligase complex involved in postreplicative repair (PRR) of damaged DNA.</text>
</comment>
<keyword evidence="7 19" id="KW-0808">Transferase</keyword>
<dbReference type="EMBL" id="CH476617">
    <property type="protein sequence ID" value="EEP80017.1"/>
    <property type="molecule type" value="Genomic_DNA"/>
</dbReference>
<feature type="compositionally biased region" description="Polar residues" evidence="20">
    <location>
        <begin position="148"/>
        <end position="161"/>
    </location>
</feature>
<dbReference type="GO" id="GO:0003697">
    <property type="term" value="F:single-stranded DNA binding"/>
    <property type="evidence" value="ECO:0007669"/>
    <property type="project" value="UniProtKB-UniRule"/>
</dbReference>
<feature type="domain" description="SAP" evidence="22">
    <location>
        <begin position="251"/>
        <end position="285"/>
    </location>
</feature>
<evidence type="ECO:0000256" key="1">
    <source>
        <dbReference type="ARBA" id="ARBA00000900"/>
    </source>
</evidence>
<sequence>MDFAFDIPDSTDWLATPISGLSRVESALRCQVCKDFFNNPVITSCSHTFCSLCIRRCLSAEGKCPTCRSEDQVVKLRQNWAIDELVDSFKKARGDILDFVRNASATTENGADEEHTSKRRKIEAQENDGQRRIAQRESGRSPRRTRSQGRQTYNEASSTPSAPMVIEDSEDDSYEPSTTFLLVDAIQSSQPSNNTSDDGLVACPICESRMKEGAVFSHLNKCPGPPAQQEFQSTYSLMTARPPERLPTINYPLMKENILRRKLKDLGIPDFGPKLLLQRRHTEWVNLWNANCDSRHPKSKRELLRELDIWERTQGGQAPSLSREQANTIMKKDFDGAAWSAAHGDDYKRLIESAREKRETGISPIPSDSRPTDKENSPTITRSCSELQPSPRHIENAESSSKIEEQSCMDSNTEAQPAFESSSQRIVVEDTAA</sequence>
<feature type="compositionally biased region" description="Basic and acidic residues" evidence="20">
    <location>
        <begin position="392"/>
        <end position="405"/>
    </location>
</feature>
<dbReference type="OrthoDB" id="9049620at2759"/>
<evidence type="ECO:0000256" key="14">
    <source>
        <dbReference type="ARBA" id="ARBA00023204"/>
    </source>
</evidence>
<keyword evidence="11 19" id="KW-0833">Ubl conjugation pathway</keyword>
<dbReference type="GO" id="GO:0006513">
    <property type="term" value="P:protein monoubiquitination"/>
    <property type="evidence" value="ECO:0007669"/>
    <property type="project" value="InterPro"/>
</dbReference>
<dbReference type="PANTHER" id="PTHR14134">
    <property type="entry name" value="E3 UBIQUITIN-PROTEIN LIGASE RAD18"/>
    <property type="match status" value="1"/>
</dbReference>
<evidence type="ECO:0000256" key="15">
    <source>
        <dbReference type="ARBA" id="ARBA00023242"/>
    </source>
</evidence>
<dbReference type="PROSITE" id="PS00518">
    <property type="entry name" value="ZF_RING_1"/>
    <property type="match status" value="1"/>
</dbReference>
<keyword evidence="13 19" id="KW-0238">DNA-binding</keyword>
<comment type="similarity">
    <text evidence="4 19">Belongs to the RAD18 family.</text>
</comment>
<dbReference type="InterPro" id="IPR013083">
    <property type="entry name" value="Znf_RING/FYVE/PHD"/>
</dbReference>
<dbReference type="RefSeq" id="XP_002584170.1">
    <property type="nucleotide sequence ID" value="XM_002584124.1"/>
</dbReference>
<evidence type="ECO:0000256" key="5">
    <source>
        <dbReference type="ARBA" id="ARBA00012483"/>
    </source>
</evidence>
<reference evidence="24" key="1">
    <citation type="journal article" date="2009" name="Genome Res.">
        <title>Comparative genomic analyses of the human fungal pathogens Coccidioides and their relatives.</title>
        <authorList>
            <person name="Sharpton T.J."/>
            <person name="Stajich J.E."/>
            <person name="Rounsley S.D."/>
            <person name="Gardner M.J."/>
            <person name="Wortman J.R."/>
            <person name="Jordar V.S."/>
            <person name="Maiti R."/>
            <person name="Kodira C.D."/>
            <person name="Neafsey D.E."/>
            <person name="Zeng Q."/>
            <person name="Hung C.-Y."/>
            <person name="McMahan C."/>
            <person name="Muszewska A."/>
            <person name="Grynberg M."/>
            <person name="Mandel M.A."/>
            <person name="Kellner E.M."/>
            <person name="Barker B.M."/>
            <person name="Galgiani J.N."/>
            <person name="Orbach M.J."/>
            <person name="Kirkland T.N."/>
            <person name="Cole G.T."/>
            <person name="Henn M.R."/>
            <person name="Birren B.W."/>
            <person name="Taylor J.W."/>
        </authorList>
    </citation>
    <scope>NUCLEOTIDE SEQUENCE [LARGE SCALE GENOMIC DNA]</scope>
    <source>
        <strain evidence="24">UAMH 1704</strain>
    </source>
</reference>
<dbReference type="Gene3D" id="3.30.40.10">
    <property type="entry name" value="Zinc/RING finger domain, C3HC4 (zinc finger)"/>
    <property type="match status" value="1"/>
</dbReference>
<evidence type="ECO:0000256" key="18">
    <source>
        <dbReference type="PROSITE-ProRule" id="PRU00175"/>
    </source>
</evidence>
<feature type="region of interest" description="Disordered" evidence="20">
    <location>
        <begin position="355"/>
        <end position="433"/>
    </location>
</feature>
<dbReference type="InterPro" id="IPR004580">
    <property type="entry name" value="Rad18_fungi"/>
</dbReference>
<accession>C4JUQ6</accession>
<dbReference type="InterPro" id="IPR039577">
    <property type="entry name" value="Rad18"/>
</dbReference>
<evidence type="ECO:0000259" key="21">
    <source>
        <dbReference type="PROSITE" id="PS50089"/>
    </source>
</evidence>
<evidence type="ECO:0000256" key="12">
    <source>
        <dbReference type="ARBA" id="ARBA00022833"/>
    </source>
</evidence>